<feature type="compositionally biased region" description="Basic and acidic residues" evidence="1">
    <location>
        <begin position="113"/>
        <end position="123"/>
    </location>
</feature>
<organism evidence="2 3">
    <name type="scientific">Deinococcus rhizophilus</name>
    <dbReference type="NCBI Taxonomy" id="3049544"/>
    <lineage>
        <taxon>Bacteria</taxon>
        <taxon>Thermotogati</taxon>
        <taxon>Deinococcota</taxon>
        <taxon>Deinococci</taxon>
        <taxon>Deinococcales</taxon>
        <taxon>Deinococcaceae</taxon>
        <taxon>Deinococcus</taxon>
    </lineage>
</organism>
<protein>
    <submittedName>
        <fullName evidence="2">Uncharacterized protein</fullName>
    </submittedName>
</protein>
<evidence type="ECO:0000313" key="2">
    <source>
        <dbReference type="EMBL" id="MDL2342568.1"/>
    </source>
</evidence>
<dbReference type="Proteomes" id="UP001302059">
    <property type="component" value="Unassembled WGS sequence"/>
</dbReference>
<feature type="region of interest" description="Disordered" evidence="1">
    <location>
        <begin position="106"/>
        <end position="137"/>
    </location>
</feature>
<dbReference type="RefSeq" id="WP_285520608.1">
    <property type="nucleotide sequence ID" value="NZ_JASNGB010000001.1"/>
</dbReference>
<name>A0ABT7JBZ4_9DEIO</name>
<gene>
    <name evidence="2" type="ORF">QOL99_00195</name>
</gene>
<evidence type="ECO:0000256" key="1">
    <source>
        <dbReference type="SAM" id="MobiDB-lite"/>
    </source>
</evidence>
<sequence>MTKTQNLVLAKPYFDGLVWHRTLGEGFDTSTLDDAVVDKLKAKQFLMSAAAYKAQTNPEAAQAQADADDAVQQLAAANARIQQLEAHLAEAGGGPEQAGRVAELETRVQTLTGERDEARRRGETLSQEVGTLTSQVQEQTREAQTAQARVQELEPQVTTLTSERDSLRTSLEQVTAQAAEAEGRAQAAEAERDAAQQALADGKLIPADARERLIAVKGISDTLADAALKALTE</sequence>
<dbReference type="EMBL" id="JASNGB010000001">
    <property type="protein sequence ID" value="MDL2342568.1"/>
    <property type="molecule type" value="Genomic_DNA"/>
</dbReference>
<comment type="caution">
    <text evidence="2">The sequence shown here is derived from an EMBL/GenBank/DDBJ whole genome shotgun (WGS) entry which is preliminary data.</text>
</comment>
<keyword evidence="3" id="KW-1185">Reference proteome</keyword>
<feature type="compositionally biased region" description="Polar residues" evidence="1">
    <location>
        <begin position="124"/>
        <end position="134"/>
    </location>
</feature>
<proteinExistence type="predicted"/>
<evidence type="ECO:0000313" key="3">
    <source>
        <dbReference type="Proteomes" id="UP001302059"/>
    </source>
</evidence>
<dbReference type="SUPFAM" id="SSF90257">
    <property type="entry name" value="Myosin rod fragments"/>
    <property type="match status" value="1"/>
</dbReference>
<reference evidence="2 3" key="1">
    <citation type="submission" date="2023-05" db="EMBL/GenBank/DDBJ databases">
        <authorList>
            <person name="Gao F."/>
        </authorList>
    </citation>
    <scope>NUCLEOTIDE SEQUENCE [LARGE SCALE GENOMIC DNA]</scope>
    <source>
        <strain evidence="2 3">MIMF12</strain>
    </source>
</reference>
<accession>A0ABT7JBZ4</accession>
<dbReference type="Gene3D" id="1.10.287.1490">
    <property type="match status" value="1"/>
</dbReference>